<dbReference type="GO" id="GO:0019305">
    <property type="term" value="P:dTDP-rhamnose biosynthetic process"/>
    <property type="evidence" value="ECO:0007669"/>
    <property type="project" value="UniProtKB-UniPathway"/>
</dbReference>
<dbReference type="CDD" id="cd05254">
    <property type="entry name" value="dTDP_HR_like_SDR_e"/>
    <property type="match status" value="1"/>
</dbReference>
<evidence type="ECO:0000256" key="5">
    <source>
        <dbReference type="ARBA" id="ARBA00048200"/>
    </source>
</evidence>
<dbReference type="PANTHER" id="PTHR10491:SF4">
    <property type="entry name" value="METHIONINE ADENOSYLTRANSFERASE 2 SUBUNIT BETA"/>
    <property type="match status" value="1"/>
</dbReference>
<keyword evidence="6" id="KW-0521">NADP</keyword>
<evidence type="ECO:0000256" key="2">
    <source>
        <dbReference type="ARBA" id="ARBA00010944"/>
    </source>
</evidence>
<organism evidence="8 10">
    <name type="scientific">Sediminibacterium goheungense</name>
    <dbReference type="NCBI Taxonomy" id="1086393"/>
    <lineage>
        <taxon>Bacteria</taxon>
        <taxon>Pseudomonadati</taxon>
        <taxon>Bacteroidota</taxon>
        <taxon>Chitinophagia</taxon>
        <taxon>Chitinophagales</taxon>
        <taxon>Chitinophagaceae</taxon>
        <taxon>Sediminibacterium</taxon>
    </lineage>
</organism>
<comment type="function">
    <text evidence="6">Catalyzes the reduction of dTDP-6-deoxy-L-lyxo-4-hexulose to yield dTDP-L-rhamnose.</text>
</comment>
<evidence type="ECO:0000313" key="9">
    <source>
        <dbReference type="EMBL" id="TDO25037.1"/>
    </source>
</evidence>
<dbReference type="Proteomes" id="UP000295741">
    <property type="component" value="Unassembled WGS sequence"/>
</dbReference>
<dbReference type="GO" id="GO:0008831">
    <property type="term" value="F:dTDP-4-dehydrorhamnose reductase activity"/>
    <property type="evidence" value="ECO:0007669"/>
    <property type="project" value="UniProtKB-EC"/>
</dbReference>
<evidence type="ECO:0000256" key="1">
    <source>
        <dbReference type="ARBA" id="ARBA00004781"/>
    </source>
</evidence>
<name>A0A4R6IMM3_9BACT</name>
<dbReference type="EC" id="1.1.1.133" evidence="3 6"/>
<reference evidence="8 10" key="1">
    <citation type="submission" date="2019-03" db="EMBL/GenBank/DDBJ databases">
        <title>Genomic Encyclopedia of Archaeal and Bacterial Type Strains, Phase II (KMG-II): from individual species to whole genera.</title>
        <authorList>
            <person name="Goeker M."/>
        </authorList>
    </citation>
    <scope>NUCLEOTIDE SEQUENCE [LARGE SCALE GENOMIC DNA]</scope>
    <source>
        <strain evidence="8 10">DSM 28323</strain>
    </source>
</reference>
<dbReference type="UniPathway" id="UPA00124"/>
<evidence type="ECO:0000256" key="6">
    <source>
        <dbReference type="RuleBase" id="RU364082"/>
    </source>
</evidence>
<dbReference type="PANTHER" id="PTHR10491">
    <property type="entry name" value="DTDP-4-DEHYDRORHAMNOSE REDUCTASE"/>
    <property type="match status" value="1"/>
</dbReference>
<sequence length="299" mass="33611">MKILVTGANGFTGQHLCITLVHKGFEVYALGRGPQRIAVHKRLIYHNVELTSVRSVLRVFEKVNPDVVIHTAAMSKPDECDKNRDAAIKNNVDATRYLLEASRHFPIHFIHLSTDFIFGENGPHAENDEPGPLNFYGETKLMAEKLVQESGLIATIVRPVFIYGRIREGMRPSFIQWVQQKLEAGETIQVVTDQQRTPTYVNDLCDGILQILMFRKQGVYHLAGKDILSPYEMAITVAKVLDLNRQLIVPVTSATFPEPVIRAKKSGLQIQKAIQELGYAPHSFEEAVQVSLQKKIADE</sequence>
<gene>
    <name evidence="9" type="ORF">BC659_3052</name>
    <name evidence="8" type="ORF">BC659_3294</name>
</gene>
<evidence type="ECO:0000259" key="7">
    <source>
        <dbReference type="Pfam" id="PF04321"/>
    </source>
</evidence>
<dbReference type="RefSeq" id="WP_133475616.1">
    <property type="nucleotide sequence ID" value="NZ_SNWP01000014.1"/>
</dbReference>
<dbReference type="Pfam" id="PF04321">
    <property type="entry name" value="RmlD_sub_bind"/>
    <property type="match status" value="1"/>
</dbReference>
<comment type="catalytic activity">
    <reaction evidence="5">
        <text>dTDP-beta-L-rhamnose + NADP(+) = dTDP-4-dehydro-beta-L-rhamnose + NADPH + H(+)</text>
        <dbReference type="Rhea" id="RHEA:21796"/>
        <dbReference type="ChEBI" id="CHEBI:15378"/>
        <dbReference type="ChEBI" id="CHEBI:57510"/>
        <dbReference type="ChEBI" id="CHEBI:57783"/>
        <dbReference type="ChEBI" id="CHEBI:58349"/>
        <dbReference type="ChEBI" id="CHEBI:62830"/>
        <dbReference type="EC" id="1.1.1.133"/>
    </reaction>
</comment>
<evidence type="ECO:0000313" key="8">
    <source>
        <dbReference type="EMBL" id="TDO23434.1"/>
    </source>
</evidence>
<comment type="similarity">
    <text evidence="2 6">Belongs to the dTDP-4-dehydrorhamnose reductase family.</text>
</comment>
<dbReference type="AlphaFoldDB" id="A0A4R6IMM3"/>
<keyword evidence="6" id="KW-0560">Oxidoreductase</keyword>
<evidence type="ECO:0000313" key="10">
    <source>
        <dbReference type="Proteomes" id="UP000295741"/>
    </source>
</evidence>
<dbReference type="EMBL" id="SNWP01000016">
    <property type="protein sequence ID" value="TDO23434.1"/>
    <property type="molecule type" value="Genomic_DNA"/>
</dbReference>
<dbReference type="OrthoDB" id="9803892at2"/>
<dbReference type="InterPro" id="IPR005913">
    <property type="entry name" value="dTDP_dehydrorham_reduct"/>
</dbReference>
<proteinExistence type="inferred from homology"/>
<dbReference type="InterPro" id="IPR036291">
    <property type="entry name" value="NAD(P)-bd_dom_sf"/>
</dbReference>
<evidence type="ECO:0000256" key="3">
    <source>
        <dbReference type="ARBA" id="ARBA00012929"/>
    </source>
</evidence>
<feature type="domain" description="RmlD-like substrate binding" evidence="7">
    <location>
        <begin position="1"/>
        <end position="294"/>
    </location>
</feature>
<keyword evidence="10" id="KW-1185">Reference proteome</keyword>
<dbReference type="Gene3D" id="3.40.50.720">
    <property type="entry name" value="NAD(P)-binding Rossmann-like Domain"/>
    <property type="match status" value="1"/>
</dbReference>
<dbReference type="InterPro" id="IPR029903">
    <property type="entry name" value="RmlD-like-bd"/>
</dbReference>
<accession>A0A4R6IMM3</accession>
<protein>
    <recommendedName>
        <fullName evidence="4 6">dTDP-4-dehydrorhamnose reductase</fullName>
        <ecNumber evidence="3 6">1.1.1.133</ecNumber>
    </recommendedName>
</protein>
<dbReference type="EMBL" id="SNWP01000014">
    <property type="protein sequence ID" value="TDO25037.1"/>
    <property type="molecule type" value="Genomic_DNA"/>
</dbReference>
<evidence type="ECO:0000256" key="4">
    <source>
        <dbReference type="ARBA" id="ARBA00017099"/>
    </source>
</evidence>
<comment type="pathway">
    <text evidence="1 6">Carbohydrate biosynthesis; dTDP-L-rhamnose biosynthesis.</text>
</comment>
<comment type="caution">
    <text evidence="8">The sequence shown here is derived from an EMBL/GenBank/DDBJ whole genome shotgun (WGS) entry which is preliminary data.</text>
</comment>
<dbReference type="SUPFAM" id="SSF51735">
    <property type="entry name" value="NAD(P)-binding Rossmann-fold domains"/>
    <property type="match status" value="1"/>
</dbReference>